<evidence type="ECO:0000313" key="2">
    <source>
        <dbReference type="EMBL" id="MCR9013768.1"/>
    </source>
</evidence>
<evidence type="ECO:0000256" key="1">
    <source>
        <dbReference type="SAM" id="SignalP"/>
    </source>
</evidence>
<reference evidence="2" key="1">
    <citation type="submission" date="2022-08" db="EMBL/GenBank/DDBJ databases">
        <authorList>
            <person name="Zhang D."/>
        </authorList>
    </citation>
    <scope>NUCLEOTIDE SEQUENCE</scope>
    <source>
        <strain evidence="2">XJ19-11</strain>
    </source>
</reference>
<organism evidence="2 3">
    <name type="scientific">Aquiflexum gelatinilyticum</name>
    <dbReference type="NCBI Taxonomy" id="2961943"/>
    <lineage>
        <taxon>Bacteria</taxon>
        <taxon>Pseudomonadati</taxon>
        <taxon>Bacteroidota</taxon>
        <taxon>Cytophagia</taxon>
        <taxon>Cytophagales</taxon>
        <taxon>Cyclobacteriaceae</taxon>
        <taxon>Aquiflexum</taxon>
    </lineage>
</organism>
<gene>
    <name evidence="2" type="ORF">NU887_01910</name>
</gene>
<feature type="chain" id="PRO_5040880256" description="DUF4198 domain-containing protein" evidence="1">
    <location>
        <begin position="20"/>
        <end position="273"/>
    </location>
</feature>
<name>A0A9X2P448_9BACT</name>
<sequence>MKKLFYSLILSFLAFGATAQVSLAPTTVFTDAYGVGTLFVSNSSDTPQEVNISFLFGYPASDSLGNVSMVYTDSIKEGQYGLTERVRTFPKSFILAPGQQRTVRLQVKPDRTKAAGTYFTRVKVLSNAQSADIGQTSTAEIATQVTFQFEQVIAMFYKSGTVSTGLDIKHIEPKVTSGSILINSEFEVAGNSPYLGSFNAVLKDPSGKIVTEQQQTLALYFEGKRSFGINLPEEIKPGNYILEVLFKTERSDIPTADLVQSAPLVRTFSVQIL</sequence>
<protein>
    <recommendedName>
        <fullName evidence="4">DUF4198 domain-containing protein</fullName>
    </recommendedName>
</protein>
<evidence type="ECO:0008006" key="4">
    <source>
        <dbReference type="Google" id="ProtNLM"/>
    </source>
</evidence>
<dbReference type="Proteomes" id="UP001142175">
    <property type="component" value="Unassembled WGS sequence"/>
</dbReference>
<keyword evidence="3" id="KW-1185">Reference proteome</keyword>
<dbReference type="Gene3D" id="2.60.40.10">
    <property type="entry name" value="Immunoglobulins"/>
    <property type="match status" value="1"/>
</dbReference>
<dbReference type="RefSeq" id="WP_258421662.1">
    <property type="nucleotide sequence ID" value="NZ_JANAEZ010000001.1"/>
</dbReference>
<dbReference type="AlphaFoldDB" id="A0A9X2P448"/>
<dbReference type="InterPro" id="IPR013783">
    <property type="entry name" value="Ig-like_fold"/>
</dbReference>
<evidence type="ECO:0000313" key="3">
    <source>
        <dbReference type="Proteomes" id="UP001142175"/>
    </source>
</evidence>
<proteinExistence type="predicted"/>
<feature type="signal peptide" evidence="1">
    <location>
        <begin position="1"/>
        <end position="19"/>
    </location>
</feature>
<accession>A0A9X2P448</accession>
<dbReference type="EMBL" id="JANSUY010000001">
    <property type="protein sequence ID" value="MCR9013768.1"/>
    <property type="molecule type" value="Genomic_DNA"/>
</dbReference>
<comment type="caution">
    <text evidence="2">The sequence shown here is derived from an EMBL/GenBank/DDBJ whole genome shotgun (WGS) entry which is preliminary data.</text>
</comment>
<keyword evidence="1" id="KW-0732">Signal</keyword>